<comment type="caution">
    <text evidence="2">The sequence shown here is derived from an EMBL/GenBank/DDBJ whole genome shotgun (WGS) entry which is preliminary data.</text>
</comment>
<name>A0A2A6Z9U9_9FIRM</name>
<keyword evidence="3" id="KW-1185">Reference proteome</keyword>
<accession>A0A2A6Z9U9</accession>
<evidence type="ECO:0000313" key="3">
    <source>
        <dbReference type="Proteomes" id="UP000220752"/>
    </source>
</evidence>
<organism evidence="2 3">
    <name type="scientific">Faecalibacterium langellae</name>
    <dbReference type="NCBI Taxonomy" id="3435293"/>
    <lineage>
        <taxon>Bacteria</taxon>
        <taxon>Bacillati</taxon>
        <taxon>Bacillota</taxon>
        <taxon>Clostridia</taxon>
        <taxon>Eubacteriales</taxon>
        <taxon>Oscillospiraceae</taxon>
        <taxon>Faecalibacterium</taxon>
    </lineage>
</organism>
<dbReference type="SMART" id="SM00530">
    <property type="entry name" value="HTH_XRE"/>
    <property type="match status" value="1"/>
</dbReference>
<proteinExistence type="predicted"/>
<dbReference type="CDD" id="cd00093">
    <property type="entry name" value="HTH_XRE"/>
    <property type="match status" value="1"/>
</dbReference>
<dbReference type="PROSITE" id="PS50943">
    <property type="entry name" value="HTH_CROC1"/>
    <property type="match status" value="1"/>
</dbReference>
<gene>
    <name evidence="2" type="ORF">CGS46_09330</name>
</gene>
<evidence type="ECO:0000259" key="1">
    <source>
        <dbReference type="PROSITE" id="PS50943"/>
    </source>
</evidence>
<dbReference type="Pfam" id="PF01381">
    <property type="entry name" value="HTH_3"/>
    <property type="match status" value="1"/>
</dbReference>
<evidence type="ECO:0000313" key="2">
    <source>
        <dbReference type="EMBL" id="PDX58128.1"/>
    </source>
</evidence>
<dbReference type="GO" id="GO:0003677">
    <property type="term" value="F:DNA binding"/>
    <property type="evidence" value="ECO:0007669"/>
    <property type="project" value="InterPro"/>
</dbReference>
<protein>
    <recommendedName>
        <fullName evidence="1">HTH cro/C1-type domain-containing protein</fullName>
    </recommendedName>
</protein>
<sequence length="192" mass="21761">MDVMSSCTLLRREGTLFIFFKRNDNCIFLSIIPSFKLMVFSCRQTICFQQHLNELYSVNHHPTLPIGQQPARDLKGHGMLRSTRRDCNSLPIFPLQNADMTQEKLADLTNCSREYIAYLENGVKTPSLPILVDLANALHISVDALLVDSLDYSLSSSDSDLHRLLLDCNETEQEIIIRTARELKATLVSFGI</sequence>
<dbReference type="Gene3D" id="1.10.260.40">
    <property type="entry name" value="lambda repressor-like DNA-binding domains"/>
    <property type="match status" value="1"/>
</dbReference>
<feature type="domain" description="HTH cro/C1-type" evidence="1">
    <location>
        <begin position="96"/>
        <end position="145"/>
    </location>
</feature>
<dbReference type="InterPro" id="IPR001387">
    <property type="entry name" value="Cro/C1-type_HTH"/>
</dbReference>
<reference evidence="2 3" key="1">
    <citation type="journal article" date="2017" name="Front. Microbiol.">
        <title>New Insights into the Diversity of the Genus Faecalibacterium.</title>
        <authorList>
            <person name="Benevides L."/>
            <person name="Burman S."/>
            <person name="Martin R."/>
            <person name="Robert V."/>
            <person name="Thomas M."/>
            <person name="Miquel S."/>
            <person name="Chain F."/>
            <person name="Sokol H."/>
            <person name="Bermudez-Humaran L.G."/>
            <person name="Morrison M."/>
            <person name="Langella P."/>
            <person name="Azevedo V.A."/>
            <person name="Chatel J.M."/>
            <person name="Soares S."/>
        </authorList>
    </citation>
    <scope>NUCLEOTIDE SEQUENCE [LARGE SCALE GENOMIC DNA]</scope>
    <source>
        <strain evidence="3">CNCM I-4540</strain>
    </source>
</reference>
<dbReference type="Proteomes" id="UP000220752">
    <property type="component" value="Unassembled WGS sequence"/>
</dbReference>
<dbReference type="EMBL" id="NMTQ01000034">
    <property type="protein sequence ID" value="PDX58128.1"/>
    <property type="molecule type" value="Genomic_DNA"/>
</dbReference>
<dbReference type="InterPro" id="IPR010982">
    <property type="entry name" value="Lambda_DNA-bd_dom_sf"/>
</dbReference>
<dbReference type="SUPFAM" id="SSF47413">
    <property type="entry name" value="lambda repressor-like DNA-binding domains"/>
    <property type="match status" value="1"/>
</dbReference>
<dbReference type="AlphaFoldDB" id="A0A2A6Z9U9"/>